<evidence type="ECO:0000313" key="2">
    <source>
        <dbReference type="EMBL" id="MCC9294315.1"/>
    </source>
</evidence>
<dbReference type="EMBL" id="JAJJPB010000004">
    <property type="protein sequence ID" value="MCC9294315.1"/>
    <property type="molecule type" value="Genomic_DNA"/>
</dbReference>
<dbReference type="InterPro" id="IPR050378">
    <property type="entry name" value="Metallo-dep_Hydrolases_sf"/>
</dbReference>
<gene>
    <name evidence="2" type="ORF">LN736_05435</name>
</gene>
<dbReference type="RefSeq" id="WP_179978479.1">
    <property type="nucleotide sequence ID" value="NZ_JAJJPB010000004.1"/>
</dbReference>
<feature type="domain" description="Amidohydrolase 3" evidence="1">
    <location>
        <begin position="44"/>
        <end position="249"/>
    </location>
</feature>
<dbReference type="Gene3D" id="2.30.40.10">
    <property type="entry name" value="Urease, subunit C, domain 1"/>
    <property type="match status" value="1"/>
</dbReference>
<dbReference type="InterPro" id="IPR013108">
    <property type="entry name" value="Amidohydro_3"/>
</dbReference>
<dbReference type="SUPFAM" id="SSF51338">
    <property type="entry name" value="Composite domain of metallo-dependent hydrolases"/>
    <property type="match status" value="1"/>
</dbReference>
<evidence type="ECO:0000259" key="1">
    <source>
        <dbReference type="Pfam" id="PF07969"/>
    </source>
</evidence>
<comment type="caution">
    <text evidence="2">The sequence shown here is derived from an EMBL/GenBank/DDBJ whole genome shotgun (WGS) entry which is preliminary data.</text>
</comment>
<evidence type="ECO:0000313" key="3">
    <source>
        <dbReference type="Proteomes" id="UP001165422"/>
    </source>
</evidence>
<reference evidence="2" key="1">
    <citation type="submission" date="2021-11" db="EMBL/GenBank/DDBJ databases">
        <authorList>
            <person name="Qingchun L."/>
            <person name="Dong Z."/>
            <person name="Zongwei Q."/>
            <person name="Jia Z."/>
            <person name="Duotao L."/>
        </authorList>
    </citation>
    <scope>NUCLEOTIDE SEQUENCE</scope>
    <source>
        <strain evidence="2">WLY-B-L2</strain>
    </source>
</reference>
<organism evidence="2 3">
    <name type="scientific">Clostridium aromativorans</name>
    <dbReference type="NCBI Taxonomy" id="2836848"/>
    <lineage>
        <taxon>Bacteria</taxon>
        <taxon>Bacillati</taxon>
        <taxon>Bacillota</taxon>
        <taxon>Clostridia</taxon>
        <taxon>Eubacteriales</taxon>
        <taxon>Clostridiaceae</taxon>
        <taxon>Clostridium</taxon>
    </lineage>
</organism>
<dbReference type="Proteomes" id="UP001165422">
    <property type="component" value="Unassembled WGS sequence"/>
</dbReference>
<dbReference type="Pfam" id="PF07969">
    <property type="entry name" value="Amidohydro_3"/>
    <property type="match status" value="2"/>
</dbReference>
<keyword evidence="3" id="KW-1185">Reference proteome</keyword>
<protein>
    <submittedName>
        <fullName evidence="2">D-aminoacylase</fullName>
    </submittedName>
</protein>
<sequence>MLNILIKNGLVVDGTGNDAYNADIGILDDKIVEISENIHDSADKIIDASGLIVAPGFIDVHSHNDLVTFMSEKIRGLKLMQGVTTELVGQCGLGVVPCVHGKDRGWKSYIKGVVGDPDLKWSFHDVDEYMDKISSRGLKNNYGMLISQGAVRVNTVGFSSKIPDTGELQQMCDIVEDAMKKGAFGMSLGLQYVPGIFSREDELIALCRVVEKYDGIVMVHVRNHDNTMKNALREIIDIALRSGVRLQVSHMRSYASKELGCSAGSLIEIVEKAVKAGVNITFDEHLYLSGSTLMTQLLPPWITEKGKDRLIDMLKDEKCLDRVKSEIEDTSVSYAGWDNYSAVAGWDGILITSVKKPGNLKYIGKTVGEISRDLNVHPVDFIAELIIEENAGVGIVTLNIFSEEDTLELIKHPLQMVGSDSIPAGVPHPRLYGNYPLFIGKFIRDKKVLSLEQGIYKCTLFPAVTLGLKDRGKLAEGKTADITVFDFDEIEGYEDYNNSRKEPAGIKYVVLNGKVAVENGNLCKRDYGRVIRHCKCFI</sequence>
<name>A0ABS8N3I7_9CLOT</name>
<feature type="domain" description="Amidohydrolase 3" evidence="1">
    <location>
        <begin position="406"/>
        <end position="516"/>
    </location>
</feature>
<dbReference type="CDD" id="cd01297">
    <property type="entry name" value="D-aminoacylase"/>
    <property type="match status" value="1"/>
</dbReference>
<dbReference type="Gene3D" id="3.30.1490.130">
    <property type="entry name" value="D-aminoacylase. Domain 3"/>
    <property type="match status" value="1"/>
</dbReference>
<accession>A0ABS8N3I7</accession>
<dbReference type="InterPro" id="IPR011059">
    <property type="entry name" value="Metal-dep_hydrolase_composite"/>
</dbReference>
<dbReference type="PANTHER" id="PTHR11647">
    <property type="entry name" value="HYDRANTOINASE/DIHYDROPYRIMIDINASE FAMILY MEMBER"/>
    <property type="match status" value="1"/>
</dbReference>
<dbReference type="InterPro" id="IPR032466">
    <property type="entry name" value="Metal_Hydrolase"/>
</dbReference>
<dbReference type="SUPFAM" id="SSF51556">
    <property type="entry name" value="Metallo-dependent hydrolases"/>
    <property type="match status" value="1"/>
</dbReference>
<dbReference type="InterPro" id="IPR023100">
    <property type="entry name" value="D-aminoacylase_insert_dom_sf"/>
</dbReference>
<proteinExistence type="predicted"/>
<dbReference type="PANTHER" id="PTHR11647:SF1">
    <property type="entry name" value="COLLAPSIN RESPONSE MEDIATOR PROTEIN"/>
    <property type="match status" value="1"/>
</dbReference>
<dbReference type="Gene3D" id="3.20.20.140">
    <property type="entry name" value="Metal-dependent hydrolases"/>
    <property type="match status" value="1"/>
</dbReference>